<protein>
    <submittedName>
        <fullName evidence="2">Uncharacterized protein</fullName>
    </submittedName>
</protein>
<comment type="caution">
    <text evidence="2">The sequence shown here is derived from an EMBL/GenBank/DDBJ whole genome shotgun (WGS) entry which is preliminary data.</text>
</comment>
<dbReference type="Proteomes" id="UP000014629">
    <property type="component" value="Unassembled WGS sequence"/>
</dbReference>
<reference evidence="2 3" key="1">
    <citation type="submission" date="2013-02" db="EMBL/GenBank/DDBJ databases">
        <title>Draft Genome Sequence of Streptomyces aurantiacus, Which Produces Setomimycin.</title>
        <authorList>
            <person name="Gruening B.A."/>
            <person name="Praeg A."/>
            <person name="Erxleben A."/>
            <person name="Guenther S."/>
            <person name="Mueller M."/>
        </authorList>
    </citation>
    <scope>NUCLEOTIDE SEQUENCE [LARGE SCALE GENOMIC DNA]</scope>
    <source>
        <strain evidence="2 3">JA 4570</strain>
    </source>
</reference>
<organism evidence="2 3">
    <name type="scientific">Streptomyces aurantiacus JA 4570</name>
    <dbReference type="NCBI Taxonomy" id="1286094"/>
    <lineage>
        <taxon>Bacteria</taxon>
        <taxon>Bacillati</taxon>
        <taxon>Actinomycetota</taxon>
        <taxon>Actinomycetes</taxon>
        <taxon>Kitasatosporales</taxon>
        <taxon>Streptomycetaceae</taxon>
        <taxon>Streptomyces</taxon>
        <taxon>Streptomyces aurantiacus group</taxon>
    </lineage>
</organism>
<gene>
    <name evidence="2" type="ORF">STRAU_7041</name>
</gene>
<accession>S3ZN82</accession>
<feature type="compositionally biased region" description="Basic and acidic residues" evidence="1">
    <location>
        <begin position="40"/>
        <end position="49"/>
    </location>
</feature>
<sequence length="62" mass="6610">MRGTAAHTGTLGGLRHGVSPRCLPRPYQVPGSAVPAPRKGRGELRDQPQRPRSQNEPSVPSS</sequence>
<evidence type="ECO:0000313" key="3">
    <source>
        <dbReference type="Proteomes" id="UP000014629"/>
    </source>
</evidence>
<feature type="region of interest" description="Disordered" evidence="1">
    <location>
        <begin position="1"/>
        <end position="62"/>
    </location>
</feature>
<evidence type="ECO:0000313" key="2">
    <source>
        <dbReference type="EMBL" id="EPH39835.1"/>
    </source>
</evidence>
<name>S3ZN82_9ACTN</name>
<feature type="compositionally biased region" description="Polar residues" evidence="1">
    <location>
        <begin position="50"/>
        <end position="62"/>
    </location>
</feature>
<dbReference type="EMBL" id="AOPZ01000478">
    <property type="protein sequence ID" value="EPH39835.1"/>
    <property type="molecule type" value="Genomic_DNA"/>
</dbReference>
<keyword evidence="3" id="KW-1185">Reference proteome</keyword>
<proteinExistence type="predicted"/>
<dbReference type="AlphaFoldDB" id="S3ZN82"/>
<evidence type="ECO:0000256" key="1">
    <source>
        <dbReference type="SAM" id="MobiDB-lite"/>
    </source>
</evidence>